<dbReference type="InterPro" id="IPR029063">
    <property type="entry name" value="SAM-dependent_MTases_sf"/>
</dbReference>
<dbReference type="AlphaFoldDB" id="A0A7J6E1P8"/>
<name>A0A7J6E1P8_CANSA</name>
<evidence type="ECO:0000313" key="3">
    <source>
        <dbReference type="Proteomes" id="UP000525078"/>
    </source>
</evidence>
<organism evidence="2 3">
    <name type="scientific">Cannabis sativa</name>
    <name type="common">Hemp</name>
    <name type="synonym">Marijuana</name>
    <dbReference type="NCBI Taxonomy" id="3483"/>
    <lineage>
        <taxon>Eukaryota</taxon>
        <taxon>Viridiplantae</taxon>
        <taxon>Streptophyta</taxon>
        <taxon>Embryophyta</taxon>
        <taxon>Tracheophyta</taxon>
        <taxon>Spermatophyta</taxon>
        <taxon>Magnoliopsida</taxon>
        <taxon>eudicotyledons</taxon>
        <taxon>Gunneridae</taxon>
        <taxon>Pentapetalae</taxon>
        <taxon>rosids</taxon>
        <taxon>fabids</taxon>
        <taxon>Rosales</taxon>
        <taxon>Cannabaceae</taxon>
        <taxon>Cannabis</taxon>
    </lineage>
</organism>
<reference evidence="2 3" key="1">
    <citation type="journal article" date="2020" name="bioRxiv">
        <title>Sequence and annotation of 42 cannabis genomes reveals extensive copy number variation in cannabinoid synthesis and pathogen resistance genes.</title>
        <authorList>
            <person name="Mckernan K.J."/>
            <person name="Helbert Y."/>
            <person name="Kane L.T."/>
            <person name="Ebling H."/>
            <person name="Zhang L."/>
            <person name="Liu B."/>
            <person name="Eaton Z."/>
            <person name="Mclaughlin S."/>
            <person name="Kingan S."/>
            <person name="Baybayan P."/>
            <person name="Concepcion G."/>
            <person name="Jordan M."/>
            <person name="Riva A."/>
            <person name="Barbazuk W."/>
            <person name="Harkins T."/>
        </authorList>
    </citation>
    <scope>NUCLEOTIDE SEQUENCE [LARGE SCALE GENOMIC DNA]</scope>
    <source>
        <strain evidence="3">cv. Jamaican Lion 4</strain>
        <tissue evidence="2">Leaf</tissue>
    </source>
</reference>
<evidence type="ECO:0000256" key="1">
    <source>
        <dbReference type="SAM" id="MobiDB-lite"/>
    </source>
</evidence>
<dbReference type="Proteomes" id="UP000525078">
    <property type="component" value="Unassembled WGS sequence"/>
</dbReference>
<gene>
    <name evidence="2" type="ORF">F8388_005945</name>
</gene>
<comment type="caution">
    <text evidence="2">The sequence shown here is derived from an EMBL/GenBank/DDBJ whole genome shotgun (WGS) entry which is preliminary data.</text>
</comment>
<proteinExistence type="predicted"/>
<sequence length="185" mass="20947">MAALVQSTFAKPHTQLPKYHSPLLEYFLIKLREKDNTEFLQPLTSSCTHHHQGQSSNDVDDFRLKKLAAFQRKAVEHAFSFYSTCSIYEVENYAIIKSVLSLASSFGFQLEAPIPQWPSETGPKHRHPHHTTPPPPLPLPLPLILSQTRMLACIRCIQLTSQSQRLCQSSPTSAAEKGKSHFIIW</sequence>
<protein>
    <submittedName>
        <fullName evidence="2">Uncharacterized protein</fullName>
    </submittedName>
</protein>
<dbReference type="EMBL" id="JAATIP010000316">
    <property type="protein sequence ID" value="KAF4352298.1"/>
    <property type="molecule type" value="Genomic_DNA"/>
</dbReference>
<evidence type="ECO:0000313" key="2">
    <source>
        <dbReference type="EMBL" id="KAF4352298.1"/>
    </source>
</evidence>
<accession>A0A7J6E1P8</accession>
<dbReference type="Gene3D" id="3.40.50.150">
    <property type="entry name" value="Vaccinia Virus protein VP39"/>
    <property type="match status" value="1"/>
</dbReference>
<feature type="region of interest" description="Disordered" evidence="1">
    <location>
        <begin position="117"/>
        <end position="136"/>
    </location>
</feature>